<dbReference type="GO" id="GO:1990316">
    <property type="term" value="C:Atg1/ULK1 kinase complex"/>
    <property type="evidence" value="ECO:0007669"/>
    <property type="project" value="TreeGrafter"/>
</dbReference>
<dbReference type="GO" id="GO:0000045">
    <property type="term" value="P:autophagosome assembly"/>
    <property type="evidence" value="ECO:0007669"/>
    <property type="project" value="TreeGrafter"/>
</dbReference>
<comment type="similarity">
    <text evidence="1">Belongs to the ATG101 family.</text>
</comment>
<keyword evidence="3" id="KW-0072">Autophagy</keyword>
<dbReference type="EMBL" id="ASHM01034710">
    <property type="protein sequence ID" value="PNX78776.1"/>
    <property type="molecule type" value="Genomic_DNA"/>
</dbReference>
<reference evidence="4 5" key="1">
    <citation type="journal article" date="2014" name="Am. J. Bot.">
        <title>Genome assembly and annotation for red clover (Trifolium pratense; Fabaceae).</title>
        <authorList>
            <person name="Istvanek J."/>
            <person name="Jaros M."/>
            <person name="Krenek A."/>
            <person name="Repkova J."/>
        </authorList>
    </citation>
    <scope>NUCLEOTIDE SEQUENCE [LARGE SCALE GENOMIC DNA]</scope>
    <source>
        <strain evidence="5">cv. Tatra</strain>
        <tissue evidence="4">Young leaves</tissue>
    </source>
</reference>
<sequence>MNCEVCQLKELELEHFEIREVLRCILHTIIFHRALGLVRPKDVDLELFDVTYVQCGEVEVEKKIEEKIEQFICWVEKHPNKKSQICLSFYEVKNKQASWFSNKIERLYWEQWYINLNVAQHLKSHSSKPHRSKFVDPGGAVASVFDKLNFIQGALEDRNARSAALEVSLREVLFQIIKFVNEKKDHVPPIPNLEGAISFPYEITIPRC</sequence>
<evidence type="ECO:0000256" key="3">
    <source>
        <dbReference type="ARBA" id="ARBA00023006"/>
    </source>
</evidence>
<evidence type="ECO:0000313" key="5">
    <source>
        <dbReference type="Proteomes" id="UP000236291"/>
    </source>
</evidence>
<evidence type="ECO:0000313" key="4">
    <source>
        <dbReference type="EMBL" id="PNX78776.1"/>
    </source>
</evidence>
<reference evidence="4 5" key="2">
    <citation type="journal article" date="2017" name="Front. Plant Sci.">
        <title>Gene Classification and Mining of Molecular Markers Useful in Red Clover (Trifolium pratense) Breeding.</title>
        <authorList>
            <person name="Istvanek J."/>
            <person name="Dluhosova J."/>
            <person name="Dluhos P."/>
            <person name="Patkova L."/>
            <person name="Nedelnik J."/>
            <person name="Repkova J."/>
        </authorList>
    </citation>
    <scope>NUCLEOTIDE SEQUENCE [LARGE SCALE GENOMIC DNA]</scope>
    <source>
        <strain evidence="5">cv. Tatra</strain>
        <tissue evidence="4">Young leaves</tissue>
    </source>
</reference>
<proteinExistence type="inferred from homology"/>
<accession>A0A2K3LJS8</accession>
<comment type="caution">
    <text evidence="4">The sequence shown here is derived from an EMBL/GenBank/DDBJ whole genome shotgun (WGS) entry which is preliminary data.</text>
</comment>
<dbReference type="PANTHER" id="PTHR13292">
    <property type="entry name" value="AUTOPHAGY-RELATED PROTEIN 101"/>
    <property type="match status" value="1"/>
</dbReference>
<name>A0A2K3LJS8_TRIPR</name>
<evidence type="ECO:0000256" key="1">
    <source>
        <dbReference type="ARBA" id="ARBA00007130"/>
    </source>
</evidence>
<dbReference type="AlphaFoldDB" id="A0A2K3LJS8"/>
<dbReference type="PANTHER" id="PTHR13292:SF0">
    <property type="entry name" value="AUTOPHAGY-RELATED PROTEIN 101"/>
    <property type="match status" value="1"/>
</dbReference>
<dbReference type="InterPro" id="IPR012445">
    <property type="entry name" value="ATG101"/>
</dbReference>
<dbReference type="Pfam" id="PF07855">
    <property type="entry name" value="ATG101"/>
    <property type="match status" value="1"/>
</dbReference>
<organism evidence="4 5">
    <name type="scientific">Trifolium pratense</name>
    <name type="common">Red clover</name>
    <dbReference type="NCBI Taxonomy" id="57577"/>
    <lineage>
        <taxon>Eukaryota</taxon>
        <taxon>Viridiplantae</taxon>
        <taxon>Streptophyta</taxon>
        <taxon>Embryophyta</taxon>
        <taxon>Tracheophyta</taxon>
        <taxon>Spermatophyta</taxon>
        <taxon>Magnoliopsida</taxon>
        <taxon>eudicotyledons</taxon>
        <taxon>Gunneridae</taxon>
        <taxon>Pentapetalae</taxon>
        <taxon>rosids</taxon>
        <taxon>fabids</taxon>
        <taxon>Fabales</taxon>
        <taxon>Fabaceae</taxon>
        <taxon>Papilionoideae</taxon>
        <taxon>50 kb inversion clade</taxon>
        <taxon>NPAAA clade</taxon>
        <taxon>Hologalegina</taxon>
        <taxon>IRL clade</taxon>
        <taxon>Trifolieae</taxon>
        <taxon>Trifolium</taxon>
    </lineage>
</organism>
<dbReference type="STRING" id="57577.A0A2K3LJS8"/>
<dbReference type="GO" id="GO:0019901">
    <property type="term" value="F:protein kinase binding"/>
    <property type="evidence" value="ECO:0007669"/>
    <property type="project" value="TreeGrafter"/>
</dbReference>
<dbReference type="Proteomes" id="UP000236291">
    <property type="component" value="Unassembled WGS sequence"/>
</dbReference>
<gene>
    <name evidence="4" type="ORF">L195_g034756</name>
</gene>
<dbReference type="GO" id="GO:0000407">
    <property type="term" value="C:phagophore assembly site"/>
    <property type="evidence" value="ECO:0007669"/>
    <property type="project" value="TreeGrafter"/>
</dbReference>
<protein>
    <recommendedName>
        <fullName evidence="2">Autophagy-related protein 101</fullName>
    </recommendedName>
</protein>
<evidence type="ECO:0000256" key="2">
    <source>
        <dbReference type="ARBA" id="ARBA00018874"/>
    </source>
</evidence>